<accession>A0A222DZP3</accession>
<dbReference type="AlphaFoldDB" id="A0A222DZP3"/>
<dbReference type="Proteomes" id="UP000203589">
    <property type="component" value="Chromosome"/>
</dbReference>
<dbReference type="Pfam" id="PF01243">
    <property type="entry name" value="PNPOx_N"/>
    <property type="match status" value="1"/>
</dbReference>
<dbReference type="PANTHER" id="PTHR42815">
    <property type="entry name" value="FAD-BINDING, PUTATIVE (AFU_ORTHOLOGUE AFUA_6G07600)-RELATED"/>
    <property type="match status" value="1"/>
</dbReference>
<evidence type="ECO:0000313" key="3">
    <source>
        <dbReference type="Proteomes" id="UP000203589"/>
    </source>
</evidence>
<proteinExistence type="predicted"/>
<dbReference type="EMBL" id="CP022540">
    <property type="protein sequence ID" value="ASP19444.1"/>
    <property type="molecule type" value="Genomic_DNA"/>
</dbReference>
<dbReference type="KEGG" id="aht:ANTHELSMS3_00726"/>
<dbReference type="OrthoDB" id="9790331at2"/>
<reference evidence="2 3" key="1">
    <citation type="submission" date="2017-07" db="EMBL/GenBank/DDBJ databases">
        <title>Genome Sequence of Antarctobacter heliothermus Strain SMS3 Isolated from a culture of the Diatom Skeletonema marinoi.</title>
        <authorList>
            <person name="Topel M."/>
            <person name="Pinder M.I.M."/>
            <person name="Johansson O.N."/>
            <person name="Kourtchenko O."/>
            <person name="Godhe A."/>
            <person name="Clarke A.K."/>
        </authorList>
    </citation>
    <scope>NUCLEOTIDE SEQUENCE [LARGE SCALE GENOMIC DNA]</scope>
    <source>
        <strain evidence="2 3">SMS3</strain>
    </source>
</reference>
<dbReference type="Gene3D" id="2.30.110.10">
    <property type="entry name" value="Electron Transport, Fmn-binding Protein, Chain A"/>
    <property type="match status" value="1"/>
</dbReference>
<dbReference type="InterPro" id="IPR011576">
    <property type="entry name" value="Pyridox_Oxase_N"/>
</dbReference>
<dbReference type="RefSeq" id="WP_094033680.1">
    <property type="nucleotide sequence ID" value="NZ_CP022540.1"/>
</dbReference>
<evidence type="ECO:0000259" key="1">
    <source>
        <dbReference type="Pfam" id="PF01243"/>
    </source>
</evidence>
<name>A0A222DZP3_9RHOB</name>
<evidence type="ECO:0000313" key="2">
    <source>
        <dbReference type="EMBL" id="ASP19444.1"/>
    </source>
</evidence>
<dbReference type="InterPro" id="IPR012349">
    <property type="entry name" value="Split_barrel_FMN-bd"/>
</dbReference>
<protein>
    <submittedName>
        <fullName evidence="2">Pyridoxamine 5'-phosphate oxidase</fullName>
    </submittedName>
</protein>
<feature type="domain" description="Pyridoxamine 5'-phosphate oxidase N-terminal" evidence="1">
    <location>
        <begin position="39"/>
        <end position="155"/>
    </location>
</feature>
<dbReference type="NCBIfam" id="TIGR04025">
    <property type="entry name" value="PPOX_FMN_DR2398"/>
    <property type="match status" value="1"/>
</dbReference>
<dbReference type="SUPFAM" id="SSF50475">
    <property type="entry name" value="FMN-binding split barrel"/>
    <property type="match status" value="1"/>
</dbReference>
<gene>
    <name evidence="2" type="ORF">ANTHELSMS3_00726</name>
</gene>
<keyword evidence="3" id="KW-1185">Reference proteome</keyword>
<dbReference type="InterPro" id="IPR024029">
    <property type="entry name" value="Pyridox_Oxase_FMN-dep"/>
</dbReference>
<organism evidence="2 3">
    <name type="scientific">Antarctobacter heliothermus</name>
    <dbReference type="NCBI Taxonomy" id="74033"/>
    <lineage>
        <taxon>Bacteria</taxon>
        <taxon>Pseudomonadati</taxon>
        <taxon>Pseudomonadota</taxon>
        <taxon>Alphaproteobacteria</taxon>
        <taxon>Rhodobacterales</taxon>
        <taxon>Roseobacteraceae</taxon>
        <taxon>Antarctobacter</taxon>
    </lineage>
</organism>
<dbReference type="PANTHER" id="PTHR42815:SF2">
    <property type="entry name" value="FAD-BINDING, PUTATIVE (AFU_ORTHOLOGUE AFUA_6G07600)-RELATED"/>
    <property type="match status" value="1"/>
</dbReference>
<sequence length="209" mass="22885">MALALKNEVTTRERLREILPRGTGNASRKDLDHINAVGRAFIARCPYVLVSTVGADGRHDISPKGDAPGFVEVVDDQTLIIPDRLGNHRLDSFENLLVNPGLGLIFLIPGNKETLRVSGTGRIAADADLCARHAVNGRSPDLVLVVTVEQAFMHCSMSSVRSRLWAPDLWPDTGDVPLMSEWVKAAVDTEQTLDEVQAIHDRDAATRLY</sequence>